<sequence length="118" mass="13561">MIMIQAHFYVHPSEREDFLEQAGILQRKTREESGNLCSLLYEAVEEPNTFVWIEKWEDQEAVNRHNNTDHFVGFYQIADGYLVRPIKAEVHEVPDAETAATGKPDAENQSAAEKVKSR</sequence>
<dbReference type="InterPro" id="IPR007138">
    <property type="entry name" value="ABM_dom"/>
</dbReference>
<dbReference type="PANTHER" id="PTHR33336:SF3">
    <property type="entry name" value="ABM DOMAIN-CONTAINING PROTEIN"/>
    <property type="match status" value="1"/>
</dbReference>
<feature type="domain" description="ABM" evidence="2">
    <location>
        <begin position="2"/>
        <end position="90"/>
    </location>
</feature>
<dbReference type="PANTHER" id="PTHR33336">
    <property type="entry name" value="QUINOL MONOOXYGENASE YGIN-RELATED"/>
    <property type="match status" value="1"/>
</dbReference>
<comment type="caution">
    <text evidence="3">The sequence shown here is derived from an EMBL/GenBank/DDBJ whole genome shotgun (WGS) entry which is preliminary data.</text>
</comment>
<dbReference type="EMBL" id="BMHF01000002">
    <property type="protein sequence ID" value="GGA27210.1"/>
    <property type="molecule type" value="Genomic_DNA"/>
</dbReference>
<feature type="region of interest" description="Disordered" evidence="1">
    <location>
        <begin position="94"/>
        <end position="118"/>
    </location>
</feature>
<protein>
    <submittedName>
        <fullName evidence="3">Monooxygenase</fullName>
    </submittedName>
</protein>
<name>A0ABQ1FRX7_9BACL</name>
<evidence type="ECO:0000313" key="4">
    <source>
        <dbReference type="Proteomes" id="UP000609323"/>
    </source>
</evidence>
<gene>
    <name evidence="3" type="primary">ycnE</name>
    <name evidence="3" type="ORF">GCM10010917_10070</name>
</gene>
<dbReference type="PROSITE" id="PS51725">
    <property type="entry name" value="ABM"/>
    <property type="match status" value="1"/>
</dbReference>
<dbReference type="SUPFAM" id="SSF54909">
    <property type="entry name" value="Dimeric alpha+beta barrel"/>
    <property type="match status" value="1"/>
</dbReference>
<keyword evidence="4" id="KW-1185">Reference proteome</keyword>
<dbReference type="RefSeq" id="WP_094095479.1">
    <property type="nucleotide sequence ID" value="NZ_BMHF01000002.1"/>
</dbReference>
<evidence type="ECO:0000256" key="1">
    <source>
        <dbReference type="SAM" id="MobiDB-lite"/>
    </source>
</evidence>
<evidence type="ECO:0000259" key="2">
    <source>
        <dbReference type="PROSITE" id="PS51725"/>
    </source>
</evidence>
<dbReference type="Pfam" id="PF03992">
    <property type="entry name" value="ABM"/>
    <property type="match status" value="1"/>
</dbReference>
<dbReference type="InterPro" id="IPR011008">
    <property type="entry name" value="Dimeric_a/b-barrel"/>
</dbReference>
<proteinExistence type="predicted"/>
<organism evidence="3 4">
    <name type="scientific">Paenibacillus physcomitrellae</name>
    <dbReference type="NCBI Taxonomy" id="1619311"/>
    <lineage>
        <taxon>Bacteria</taxon>
        <taxon>Bacillati</taxon>
        <taxon>Bacillota</taxon>
        <taxon>Bacilli</taxon>
        <taxon>Bacillales</taxon>
        <taxon>Paenibacillaceae</taxon>
        <taxon>Paenibacillus</taxon>
    </lineage>
</organism>
<dbReference type="Proteomes" id="UP000609323">
    <property type="component" value="Unassembled WGS sequence"/>
</dbReference>
<reference evidence="4" key="1">
    <citation type="journal article" date="2019" name="Int. J. Syst. Evol. Microbiol.">
        <title>The Global Catalogue of Microorganisms (GCM) 10K type strain sequencing project: providing services to taxonomists for standard genome sequencing and annotation.</title>
        <authorList>
            <consortium name="The Broad Institute Genomics Platform"/>
            <consortium name="The Broad Institute Genome Sequencing Center for Infectious Disease"/>
            <person name="Wu L."/>
            <person name="Ma J."/>
        </authorList>
    </citation>
    <scope>NUCLEOTIDE SEQUENCE [LARGE SCALE GENOMIC DNA]</scope>
    <source>
        <strain evidence="4">CGMCC 1.15044</strain>
    </source>
</reference>
<evidence type="ECO:0000313" key="3">
    <source>
        <dbReference type="EMBL" id="GGA27210.1"/>
    </source>
</evidence>
<dbReference type="InterPro" id="IPR050744">
    <property type="entry name" value="AI-2_Isomerase_LsrG"/>
</dbReference>
<dbReference type="GO" id="GO:0004497">
    <property type="term" value="F:monooxygenase activity"/>
    <property type="evidence" value="ECO:0007669"/>
    <property type="project" value="UniProtKB-KW"/>
</dbReference>
<accession>A0ABQ1FRX7</accession>
<dbReference type="Gene3D" id="3.30.70.100">
    <property type="match status" value="1"/>
</dbReference>
<keyword evidence="3" id="KW-0503">Monooxygenase</keyword>
<keyword evidence="3" id="KW-0560">Oxidoreductase</keyword>